<protein>
    <recommendedName>
        <fullName evidence="7">Cell division protein CrgA</fullName>
    </recommendedName>
</protein>
<feature type="compositionally biased region" description="Basic and acidic residues" evidence="8">
    <location>
        <begin position="14"/>
        <end position="28"/>
    </location>
</feature>
<evidence type="ECO:0000256" key="8">
    <source>
        <dbReference type="SAM" id="MobiDB-lite"/>
    </source>
</evidence>
<dbReference type="GO" id="GO:0051301">
    <property type="term" value="P:cell division"/>
    <property type="evidence" value="ECO:0007669"/>
    <property type="project" value="UniProtKB-KW"/>
</dbReference>
<evidence type="ECO:0000256" key="2">
    <source>
        <dbReference type="ARBA" id="ARBA00022618"/>
    </source>
</evidence>
<organism evidence="9 10">
    <name type="scientific">Flavimobilis rhizosphaerae</name>
    <dbReference type="NCBI Taxonomy" id="2775421"/>
    <lineage>
        <taxon>Bacteria</taxon>
        <taxon>Bacillati</taxon>
        <taxon>Actinomycetota</taxon>
        <taxon>Actinomycetes</taxon>
        <taxon>Micrococcales</taxon>
        <taxon>Jonesiaceae</taxon>
        <taxon>Flavimobilis</taxon>
    </lineage>
</organism>
<dbReference type="Pfam" id="PF06781">
    <property type="entry name" value="CrgA"/>
    <property type="match status" value="1"/>
</dbReference>
<reference evidence="9 10" key="1">
    <citation type="submission" date="2020-09" db="EMBL/GenBank/DDBJ databases">
        <title>Flavimobilis rhizosphaerae sp. nov., isolated from rhizosphere soil of Spartina alterniflora.</title>
        <authorList>
            <person name="Hanqin C."/>
        </authorList>
    </citation>
    <scope>NUCLEOTIDE SEQUENCE [LARGE SCALE GENOMIC DNA]</scope>
    <source>
        <strain evidence="9 10">GY 10621</strain>
    </source>
</reference>
<evidence type="ECO:0000256" key="4">
    <source>
        <dbReference type="ARBA" id="ARBA00022989"/>
    </source>
</evidence>
<comment type="similarity">
    <text evidence="7">Belongs to the CrgA family.</text>
</comment>
<dbReference type="HAMAP" id="MF_00631">
    <property type="entry name" value="CrgA"/>
    <property type="match status" value="1"/>
</dbReference>
<feature type="region of interest" description="Disordered" evidence="8">
    <location>
        <begin position="1"/>
        <end position="64"/>
    </location>
</feature>
<sequence length="134" mass="15031">MRCHGTVRSRSRRPRQEPRAVSDPKPSENESSPAATVKKPVVPPAAKKKAASLDKQLKREAREKAREAGVNPRWLVPTMLGLMIFGLVYVVVAYLSNMQWPIPFQKAFDLNGNWNLAVGFAFLIAGFGLTTRWR</sequence>
<evidence type="ECO:0000256" key="6">
    <source>
        <dbReference type="ARBA" id="ARBA00023306"/>
    </source>
</evidence>
<feature type="compositionally biased region" description="Basic residues" evidence="8">
    <location>
        <begin position="1"/>
        <end position="13"/>
    </location>
</feature>
<dbReference type="InterPro" id="IPR009619">
    <property type="entry name" value="CrgA"/>
</dbReference>
<dbReference type="EMBL" id="JACZDF010000003">
    <property type="protein sequence ID" value="MBD9699367.1"/>
    <property type="molecule type" value="Genomic_DNA"/>
</dbReference>
<gene>
    <name evidence="7" type="primary">crgA</name>
    <name evidence="9" type="ORF">IGS67_07660</name>
</gene>
<keyword evidence="1 7" id="KW-1003">Cell membrane</keyword>
<evidence type="ECO:0000313" key="10">
    <source>
        <dbReference type="Proteomes" id="UP000642107"/>
    </source>
</evidence>
<accession>A0ABR9DQG2</accession>
<keyword evidence="10" id="KW-1185">Reference proteome</keyword>
<feature type="compositionally biased region" description="Basic and acidic residues" evidence="8">
    <location>
        <begin position="51"/>
        <end position="64"/>
    </location>
</feature>
<evidence type="ECO:0000256" key="5">
    <source>
        <dbReference type="ARBA" id="ARBA00023136"/>
    </source>
</evidence>
<dbReference type="Proteomes" id="UP000642107">
    <property type="component" value="Unassembled WGS sequence"/>
</dbReference>
<comment type="caution">
    <text evidence="9">The sequence shown here is derived from an EMBL/GenBank/DDBJ whole genome shotgun (WGS) entry which is preliminary data.</text>
</comment>
<comment type="subcellular location">
    <subcellularLocation>
        <location evidence="7">Cell membrane</location>
        <topology evidence="7">Multi-pass membrane protein</topology>
    </subcellularLocation>
</comment>
<keyword evidence="5 7" id="KW-0472">Membrane</keyword>
<feature type="transmembrane region" description="Helical" evidence="7">
    <location>
        <begin position="114"/>
        <end position="133"/>
    </location>
</feature>
<keyword evidence="3 7" id="KW-0812">Transmembrane</keyword>
<evidence type="ECO:0000313" key="9">
    <source>
        <dbReference type="EMBL" id="MBD9699367.1"/>
    </source>
</evidence>
<comment type="function">
    <text evidence="7">Involved in cell division.</text>
</comment>
<name>A0ABR9DQG2_9MICO</name>
<proteinExistence type="inferred from homology"/>
<keyword evidence="2 7" id="KW-0132">Cell division</keyword>
<evidence type="ECO:0000256" key="3">
    <source>
        <dbReference type="ARBA" id="ARBA00022692"/>
    </source>
</evidence>
<evidence type="ECO:0000256" key="1">
    <source>
        <dbReference type="ARBA" id="ARBA00022475"/>
    </source>
</evidence>
<keyword evidence="4 7" id="KW-1133">Transmembrane helix</keyword>
<evidence type="ECO:0000256" key="7">
    <source>
        <dbReference type="HAMAP-Rule" id="MF_00631"/>
    </source>
</evidence>
<feature type="transmembrane region" description="Helical" evidence="7">
    <location>
        <begin position="74"/>
        <end position="94"/>
    </location>
</feature>
<keyword evidence="6 7" id="KW-0131">Cell cycle</keyword>